<evidence type="ECO:0000259" key="2">
    <source>
        <dbReference type="Pfam" id="PF13966"/>
    </source>
</evidence>
<proteinExistence type="predicted"/>
<dbReference type="Pfam" id="PF00078">
    <property type="entry name" value="RVT_1"/>
    <property type="match status" value="1"/>
</dbReference>
<evidence type="ECO:0000313" key="3">
    <source>
        <dbReference type="EMBL" id="SPD12914.1"/>
    </source>
</evidence>
<protein>
    <recommendedName>
        <fullName evidence="4">Reverse transcriptase domain-containing protein</fullName>
    </recommendedName>
</protein>
<organism evidence="3">
    <name type="scientific">Fagus sylvatica</name>
    <name type="common">Beechnut</name>
    <dbReference type="NCBI Taxonomy" id="28930"/>
    <lineage>
        <taxon>Eukaryota</taxon>
        <taxon>Viridiplantae</taxon>
        <taxon>Streptophyta</taxon>
        <taxon>Embryophyta</taxon>
        <taxon>Tracheophyta</taxon>
        <taxon>Spermatophyta</taxon>
        <taxon>Magnoliopsida</taxon>
        <taxon>eudicotyledons</taxon>
        <taxon>Gunneridae</taxon>
        <taxon>Pentapetalae</taxon>
        <taxon>rosids</taxon>
        <taxon>fabids</taxon>
        <taxon>Fagales</taxon>
        <taxon>Fagaceae</taxon>
        <taxon>Fagus</taxon>
    </lineage>
</organism>
<feature type="domain" description="Reverse transcriptase" evidence="1">
    <location>
        <begin position="40"/>
        <end position="133"/>
    </location>
</feature>
<feature type="domain" description="Reverse transcriptase zinc-binding" evidence="2">
    <location>
        <begin position="345"/>
        <end position="429"/>
    </location>
</feature>
<evidence type="ECO:0000259" key="1">
    <source>
        <dbReference type="Pfam" id="PF00078"/>
    </source>
</evidence>
<dbReference type="Pfam" id="PF13966">
    <property type="entry name" value="zf-RVT"/>
    <property type="match status" value="1"/>
</dbReference>
<accession>A0A2N9HMK6</accession>
<reference evidence="3" key="1">
    <citation type="submission" date="2018-02" db="EMBL/GenBank/DDBJ databases">
        <authorList>
            <person name="Cohen D.B."/>
            <person name="Kent A.D."/>
        </authorList>
    </citation>
    <scope>NUCLEOTIDE SEQUENCE</scope>
</reference>
<gene>
    <name evidence="3" type="ORF">FSB_LOCUS40796</name>
</gene>
<evidence type="ECO:0008006" key="4">
    <source>
        <dbReference type="Google" id="ProtNLM"/>
    </source>
</evidence>
<dbReference type="InterPro" id="IPR026960">
    <property type="entry name" value="RVT-Znf"/>
</dbReference>
<dbReference type="InterPro" id="IPR000477">
    <property type="entry name" value="RT_dom"/>
</dbReference>
<dbReference type="PANTHER" id="PTHR33116:SF85">
    <property type="entry name" value="REVERSE TRANSCRIPTASE ZINC-BINDING DOMAIN-CONTAINING PROTEIN"/>
    <property type="match status" value="1"/>
</dbReference>
<dbReference type="PANTHER" id="PTHR33116">
    <property type="entry name" value="REVERSE TRANSCRIPTASE ZINC-BINDING DOMAIN-CONTAINING PROTEIN-RELATED-RELATED"/>
    <property type="match status" value="1"/>
</dbReference>
<dbReference type="EMBL" id="OIVN01003680">
    <property type="protein sequence ID" value="SPD12914.1"/>
    <property type="molecule type" value="Genomic_DNA"/>
</dbReference>
<sequence length="453" mass="52101">MAFFQKCWRIVEDDIMAFFGEVFEFCKFEKSLNATFISLIPKKVNALNIHDFRPISLIGSIYKILAKVLANRLALVLDNIIFEAQNSFVGGRKILDSVLIANECLDSWLKSCIPGLICKLDIEKAYDHVNWDFTGLKVNMNKSEMVPIGEVVGLEDLVKLLSCHVGSLPLEYLEMPLGASYKALGVWNPIIEKIERRLAGCVAKRIESIQHNFLWGDMGEVHKHHLVGWDKVCSPLQFGGLGVRPLILFNRALLGKWLWCFGREEHHLWRRVLVAKYGVERGGWITNIPRGSHGCSLWKYIKMGWDAFSSHFGFDVGLGDWVLFWQDRGESADKMHWRLNRKGVFDSRSYFQALHAPGIVAFPWKIIWGVKSLRRVALFMWTVAWGRILTCDNLRKRGFVLAGWCYMCKGDDELVDHLFIHCWAARRLWSSVFHAVGIDWVFPNPVLDLLFGW</sequence>
<dbReference type="AlphaFoldDB" id="A0A2N9HMK6"/>
<name>A0A2N9HMK6_FAGSY</name>